<comment type="subcellular location">
    <subcellularLocation>
        <location evidence="1">Membrane</location>
        <topology evidence="1">Single-pass membrane protein</topology>
    </subcellularLocation>
</comment>
<sequence length="195" mass="21605">MKNIHLKPKFIIGIALIILLAMGTLVAIRQYNTLQQKKQSVDASWSKVAVAMQRRSDLIPNLVAVVKGQMKDETKVFIGIAKARSAYHDANSTVAKANADRQLNQQVVTLVSVIQEQYPQLGSQKSVSGLMTNLVAAENQIAISRSSYISEATQYNRLLSTFPRNITAQLLGFKLKPLFKSTHDARQTPKINLTN</sequence>
<keyword evidence="5" id="KW-0472">Membrane</keyword>
<keyword evidence="4" id="KW-1133">Transmembrane helix</keyword>
<name>A0A8E0I683_LACPA</name>
<accession>A0A8E0I683</accession>
<comment type="similarity">
    <text evidence="2">Belongs to the LemA family.</text>
</comment>
<dbReference type="AlphaFoldDB" id="A0A8E0I683"/>
<dbReference type="InterPro" id="IPR007156">
    <property type="entry name" value="MamQ_LemA"/>
</dbReference>
<dbReference type="Pfam" id="PF04011">
    <property type="entry name" value="LemA"/>
    <property type="match status" value="1"/>
</dbReference>
<protein>
    <submittedName>
        <fullName evidence="6">LemA family protein</fullName>
    </submittedName>
</protein>
<dbReference type="InterPro" id="IPR023353">
    <property type="entry name" value="LemA-like_dom_sf"/>
</dbReference>
<dbReference type="Gene3D" id="1.20.1440.20">
    <property type="entry name" value="LemA-like domain"/>
    <property type="match status" value="1"/>
</dbReference>
<evidence type="ECO:0000256" key="1">
    <source>
        <dbReference type="ARBA" id="ARBA00004167"/>
    </source>
</evidence>
<keyword evidence="3" id="KW-0812">Transmembrane</keyword>
<dbReference type="GO" id="GO:0016020">
    <property type="term" value="C:membrane"/>
    <property type="evidence" value="ECO:0007669"/>
    <property type="project" value="UniProtKB-SubCell"/>
</dbReference>
<evidence type="ECO:0000256" key="4">
    <source>
        <dbReference type="ARBA" id="ARBA00022989"/>
    </source>
</evidence>
<dbReference type="EMBL" id="ANKW01000005">
    <property type="protein sequence ID" value="EPC20969.1"/>
    <property type="molecule type" value="Genomic_DNA"/>
</dbReference>
<dbReference type="SUPFAM" id="SSF140478">
    <property type="entry name" value="LemA-like"/>
    <property type="match status" value="1"/>
</dbReference>
<evidence type="ECO:0000313" key="7">
    <source>
        <dbReference type="Proteomes" id="UP000014281"/>
    </source>
</evidence>
<dbReference type="Proteomes" id="UP000014281">
    <property type="component" value="Unassembled WGS sequence"/>
</dbReference>
<evidence type="ECO:0000256" key="3">
    <source>
        <dbReference type="ARBA" id="ARBA00022692"/>
    </source>
</evidence>
<organism evidence="6 7">
    <name type="scientific">Lacticaseibacillus paracasei subsp. paracasei Lpp122</name>
    <dbReference type="NCBI Taxonomy" id="1256218"/>
    <lineage>
        <taxon>Bacteria</taxon>
        <taxon>Bacillati</taxon>
        <taxon>Bacillota</taxon>
        <taxon>Bacilli</taxon>
        <taxon>Lactobacillales</taxon>
        <taxon>Lactobacillaceae</taxon>
        <taxon>Lacticaseibacillus</taxon>
    </lineage>
</organism>
<proteinExistence type="inferred from homology"/>
<evidence type="ECO:0000256" key="2">
    <source>
        <dbReference type="ARBA" id="ARBA00008854"/>
    </source>
</evidence>
<gene>
    <name evidence="6" type="ORF">Lpp122_0585</name>
</gene>
<evidence type="ECO:0000256" key="5">
    <source>
        <dbReference type="ARBA" id="ARBA00023136"/>
    </source>
</evidence>
<dbReference type="PANTHER" id="PTHR34478:SF2">
    <property type="entry name" value="MEMBRANE PROTEIN"/>
    <property type="match status" value="1"/>
</dbReference>
<dbReference type="RefSeq" id="WP_016383444.1">
    <property type="nucleotide sequence ID" value="NZ_ANKW01000005.1"/>
</dbReference>
<dbReference type="PANTHER" id="PTHR34478">
    <property type="entry name" value="PROTEIN LEMA"/>
    <property type="match status" value="1"/>
</dbReference>
<comment type="caution">
    <text evidence="6">The sequence shown here is derived from an EMBL/GenBank/DDBJ whole genome shotgun (WGS) entry which is preliminary data.</text>
</comment>
<reference evidence="6 7" key="1">
    <citation type="journal article" date="2013" name="PLoS ONE">
        <title>Lactobacillus paracasei comparative genomics: towards species pan-genome definition and exploitation of diversity.</title>
        <authorList>
            <person name="Smokvina T."/>
            <person name="Wels M."/>
            <person name="Polka J."/>
            <person name="Chervaux C."/>
            <person name="Brisse S."/>
            <person name="Boekhorst J."/>
            <person name="van Hylckama Vlieg J.E."/>
            <person name="Siezen R.J."/>
        </authorList>
    </citation>
    <scope>NUCLEOTIDE SEQUENCE [LARGE SCALE GENOMIC DNA]</scope>
    <source>
        <strain evidence="6 7">Lpp122</strain>
    </source>
</reference>
<evidence type="ECO:0000313" key="6">
    <source>
        <dbReference type="EMBL" id="EPC20969.1"/>
    </source>
</evidence>